<sequence length="41" mass="4715">MINSITRVGSDGEWENNSTRRWMSITNGGLTVDDFEEHFVL</sequence>
<keyword evidence="2" id="KW-1185">Reference proteome</keyword>
<name>A0ACB7WUD1_DIOAL</name>
<organism evidence="1 2">
    <name type="scientific">Dioscorea alata</name>
    <name type="common">Purple yam</name>
    <dbReference type="NCBI Taxonomy" id="55571"/>
    <lineage>
        <taxon>Eukaryota</taxon>
        <taxon>Viridiplantae</taxon>
        <taxon>Streptophyta</taxon>
        <taxon>Embryophyta</taxon>
        <taxon>Tracheophyta</taxon>
        <taxon>Spermatophyta</taxon>
        <taxon>Magnoliopsida</taxon>
        <taxon>Liliopsida</taxon>
        <taxon>Dioscoreales</taxon>
        <taxon>Dioscoreaceae</taxon>
        <taxon>Dioscorea</taxon>
    </lineage>
</organism>
<comment type="caution">
    <text evidence="1">The sequence shown here is derived from an EMBL/GenBank/DDBJ whole genome shotgun (WGS) entry which is preliminary data.</text>
</comment>
<reference evidence="2" key="1">
    <citation type="journal article" date="2022" name="Nat. Commun.">
        <title>Chromosome evolution and the genetic basis of agronomically important traits in greater yam.</title>
        <authorList>
            <person name="Bredeson J.V."/>
            <person name="Lyons J.B."/>
            <person name="Oniyinde I.O."/>
            <person name="Okereke N.R."/>
            <person name="Kolade O."/>
            <person name="Nnabue I."/>
            <person name="Nwadili C.O."/>
            <person name="Hribova E."/>
            <person name="Parker M."/>
            <person name="Nwogha J."/>
            <person name="Shu S."/>
            <person name="Carlson J."/>
            <person name="Kariba R."/>
            <person name="Muthemba S."/>
            <person name="Knop K."/>
            <person name="Barton G.J."/>
            <person name="Sherwood A.V."/>
            <person name="Lopez-Montes A."/>
            <person name="Asiedu R."/>
            <person name="Jamnadass R."/>
            <person name="Muchugi A."/>
            <person name="Goodstein D."/>
            <person name="Egesi C.N."/>
            <person name="Featherston J."/>
            <person name="Asfaw A."/>
            <person name="Simpson G.G."/>
            <person name="Dolezel J."/>
            <person name="Hendre P.S."/>
            <person name="Van Deynze A."/>
            <person name="Kumar P.L."/>
            <person name="Obidiegwu J.E."/>
            <person name="Bhattacharjee R."/>
            <person name="Rokhsar D.S."/>
        </authorList>
    </citation>
    <scope>NUCLEOTIDE SEQUENCE [LARGE SCALE GENOMIC DNA]</scope>
    <source>
        <strain evidence="2">cv. TDa95/00328</strain>
    </source>
</reference>
<dbReference type="Proteomes" id="UP000827976">
    <property type="component" value="Chromosome 1"/>
</dbReference>
<proteinExistence type="predicted"/>
<protein>
    <submittedName>
        <fullName evidence="1">Uncharacterized protein</fullName>
    </submittedName>
</protein>
<evidence type="ECO:0000313" key="2">
    <source>
        <dbReference type="Proteomes" id="UP000827976"/>
    </source>
</evidence>
<dbReference type="EMBL" id="CM037011">
    <property type="protein sequence ID" value="KAH7692192.1"/>
    <property type="molecule type" value="Genomic_DNA"/>
</dbReference>
<accession>A0ACB7WUD1</accession>
<evidence type="ECO:0000313" key="1">
    <source>
        <dbReference type="EMBL" id="KAH7692192.1"/>
    </source>
</evidence>
<gene>
    <name evidence="1" type="ORF">IHE45_01G049100</name>
</gene>